<feature type="compositionally biased region" description="Low complexity" evidence="7">
    <location>
        <begin position="165"/>
        <end position="177"/>
    </location>
</feature>
<dbReference type="AlphaFoldDB" id="A0A8B9AZQ9"/>
<dbReference type="GeneID" id="103706718"/>
<evidence type="ECO:0000313" key="10">
    <source>
        <dbReference type="RefSeq" id="XP_038988934.1"/>
    </source>
</evidence>
<dbReference type="GO" id="GO:0000976">
    <property type="term" value="F:transcription cis-regulatory region binding"/>
    <property type="evidence" value="ECO:0007669"/>
    <property type="project" value="TreeGrafter"/>
</dbReference>
<dbReference type="Pfam" id="PF13837">
    <property type="entry name" value="Myb_DNA-bind_4"/>
    <property type="match status" value="1"/>
</dbReference>
<protein>
    <submittedName>
        <fullName evidence="10">Trihelix transcription factor ASIL2 isoform X1</fullName>
    </submittedName>
</protein>
<dbReference type="Proteomes" id="UP000228380">
    <property type="component" value="Chromosome 13"/>
</dbReference>
<dbReference type="OrthoDB" id="2019351at2759"/>
<evidence type="ECO:0000259" key="8">
    <source>
        <dbReference type="Pfam" id="PF13837"/>
    </source>
</evidence>
<feature type="region of interest" description="Disordered" evidence="7">
    <location>
        <begin position="123"/>
        <end position="227"/>
    </location>
</feature>
<sequence length="353" mass="39811">MDPGPQGYRHHPTPPTHAGGAGGREDCWSEGASEALIEAWGDRYLQLSRGNLRQKDWKEVADAVNDRQEVLGKPRKTDVQCKNRIDTLKKKYKLEKSKPGLSQWPLFSRLDLLIGPNSAPSIKNPNPSCVPFIKPHYPQPNSRRHPSLTFTIKPRNPNPNAAVCSDGSTNSPGSSESSRGEFGRVGDDNDEEDDDDENEEDDDNGMFDVGAARKKRRRSWASLGGGGGEEGAFGELARAIVKFAEVYERVERSKHQQMMELEKQRMEFAKDIEFQRMQMFMDAQLELDKMKRPKHASGSGCTFWNLMVSKKKNDPEMLDLPLFFWKINPSEMMSISQPAFSCKFDGPLVCNLF</sequence>
<dbReference type="InterPro" id="IPR044822">
    <property type="entry name" value="Myb_DNA-bind_4"/>
</dbReference>
<organism evidence="9 10">
    <name type="scientific">Phoenix dactylifera</name>
    <name type="common">Date palm</name>
    <dbReference type="NCBI Taxonomy" id="42345"/>
    <lineage>
        <taxon>Eukaryota</taxon>
        <taxon>Viridiplantae</taxon>
        <taxon>Streptophyta</taxon>
        <taxon>Embryophyta</taxon>
        <taxon>Tracheophyta</taxon>
        <taxon>Spermatophyta</taxon>
        <taxon>Magnoliopsida</taxon>
        <taxon>Liliopsida</taxon>
        <taxon>Arecaceae</taxon>
        <taxon>Coryphoideae</taxon>
        <taxon>Phoeniceae</taxon>
        <taxon>Phoenix</taxon>
    </lineage>
</organism>
<dbReference type="PANTHER" id="PTHR31307:SF40">
    <property type="entry name" value="TRIHELIX TRANSCRIPTION FACTOR ENAP1-RELATED"/>
    <property type="match status" value="1"/>
</dbReference>
<keyword evidence="5" id="KW-0804">Transcription</keyword>
<feature type="compositionally biased region" description="Acidic residues" evidence="7">
    <location>
        <begin position="188"/>
        <end position="205"/>
    </location>
</feature>
<dbReference type="PANTHER" id="PTHR31307">
    <property type="entry name" value="TRIHELIX TRANSCRIPTION FACTOR ASIL2"/>
    <property type="match status" value="1"/>
</dbReference>
<keyword evidence="2" id="KW-0805">Transcription regulation</keyword>
<dbReference type="InterPro" id="IPR044823">
    <property type="entry name" value="ASIL1/2-like"/>
</dbReference>
<feature type="domain" description="Myb/SANT-like DNA-binding" evidence="8">
    <location>
        <begin position="26"/>
        <end position="112"/>
    </location>
</feature>
<feature type="compositionally biased region" description="Basic and acidic residues" evidence="7">
    <location>
        <begin position="178"/>
        <end position="187"/>
    </location>
</feature>
<evidence type="ECO:0000256" key="5">
    <source>
        <dbReference type="ARBA" id="ARBA00023163"/>
    </source>
</evidence>
<dbReference type="GO" id="GO:0005634">
    <property type="term" value="C:nucleus"/>
    <property type="evidence" value="ECO:0007669"/>
    <property type="project" value="UniProtKB-SubCell"/>
</dbReference>
<proteinExistence type="predicted"/>
<evidence type="ECO:0000256" key="1">
    <source>
        <dbReference type="ARBA" id="ARBA00004123"/>
    </source>
</evidence>
<evidence type="ECO:0000256" key="6">
    <source>
        <dbReference type="ARBA" id="ARBA00023242"/>
    </source>
</evidence>
<evidence type="ECO:0000256" key="7">
    <source>
        <dbReference type="SAM" id="MobiDB-lite"/>
    </source>
</evidence>
<dbReference type="RefSeq" id="XP_038988934.1">
    <property type="nucleotide sequence ID" value="XM_039133006.1"/>
</dbReference>
<reference evidence="10" key="2">
    <citation type="submission" date="2025-08" db="UniProtKB">
        <authorList>
            <consortium name="RefSeq"/>
        </authorList>
    </citation>
    <scope>IDENTIFICATION</scope>
    <source>
        <tissue evidence="10">Young leaves</tissue>
    </source>
</reference>
<gene>
    <name evidence="10" type="primary">LOC103706718</name>
</gene>
<keyword evidence="9" id="KW-1185">Reference proteome</keyword>
<dbReference type="FunFam" id="1.10.10.60:FF:000104">
    <property type="entry name" value="trihelix transcription factor ASIL2"/>
    <property type="match status" value="1"/>
</dbReference>
<keyword evidence="3" id="KW-0175">Coiled coil</keyword>
<dbReference type="Gene3D" id="1.10.10.60">
    <property type="entry name" value="Homeodomain-like"/>
    <property type="match status" value="1"/>
</dbReference>
<evidence type="ECO:0000256" key="3">
    <source>
        <dbReference type="ARBA" id="ARBA00023054"/>
    </source>
</evidence>
<keyword evidence="4" id="KW-0238">DNA-binding</keyword>
<evidence type="ECO:0000256" key="2">
    <source>
        <dbReference type="ARBA" id="ARBA00023015"/>
    </source>
</evidence>
<accession>A0A8B9AZQ9</accession>
<evidence type="ECO:0000256" key="4">
    <source>
        <dbReference type="ARBA" id="ARBA00023125"/>
    </source>
</evidence>
<comment type="subcellular location">
    <subcellularLocation>
        <location evidence="1">Nucleus</location>
    </subcellularLocation>
</comment>
<reference evidence="9" key="1">
    <citation type="journal article" date="2019" name="Nat. Commun.">
        <title>Genome-wide association mapping of date palm fruit traits.</title>
        <authorList>
            <person name="Hazzouri K.M."/>
            <person name="Gros-Balthazard M."/>
            <person name="Flowers J.M."/>
            <person name="Copetti D."/>
            <person name="Lemansour A."/>
            <person name="Lebrun M."/>
            <person name="Masmoudi K."/>
            <person name="Ferrand S."/>
            <person name="Dhar M.I."/>
            <person name="Fresquez Z.A."/>
            <person name="Rosas U."/>
            <person name="Zhang J."/>
            <person name="Talag J."/>
            <person name="Lee S."/>
            <person name="Kudrna D."/>
            <person name="Powell R.F."/>
            <person name="Leitch I.J."/>
            <person name="Krueger R.R."/>
            <person name="Wing R.A."/>
            <person name="Amiri K.M.A."/>
            <person name="Purugganan M.D."/>
        </authorList>
    </citation>
    <scope>NUCLEOTIDE SEQUENCE [LARGE SCALE GENOMIC DNA]</scope>
    <source>
        <strain evidence="9">cv. Khalas</strain>
    </source>
</reference>
<evidence type="ECO:0000313" key="9">
    <source>
        <dbReference type="Proteomes" id="UP000228380"/>
    </source>
</evidence>
<keyword evidence="6" id="KW-0539">Nucleus</keyword>
<feature type="region of interest" description="Disordered" evidence="7">
    <location>
        <begin position="1"/>
        <end position="27"/>
    </location>
</feature>
<name>A0A8B9AZQ9_PHODC</name>